<gene>
    <name evidence="4" type="ORF">DFR35_0974</name>
</gene>
<keyword evidence="2" id="KW-0732">Signal</keyword>
<evidence type="ECO:0000313" key="4">
    <source>
        <dbReference type="EMBL" id="RLJ68414.1"/>
    </source>
</evidence>
<feature type="signal peptide" evidence="2">
    <location>
        <begin position="1"/>
        <end position="25"/>
    </location>
</feature>
<feature type="region of interest" description="Disordered" evidence="1">
    <location>
        <begin position="216"/>
        <end position="261"/>
    </location>
</feature>
<dbReference type="Proteomes" id="UP000268908">
    <property type="component" value="Unassembled WGS sequence"/>
</dbReference>
<proteinExistence type="predicted"/>
<protein>
    <submittedName>
        <fullName evidence="4">FecR family protein</fullName>
    </submittedName>
</protein>
<feature type="domain" description="FecR protein" evidence="3">
    <location>
        <begin position="59"/>
        <end position="145"/>
    </location>
</feature>
<evidence type="ECO:0000313" key="5">
    <source>
        <dbReference type="Proteomes" id="UP000268908"/>
    </source>
</evidence>
<feature type="compositionally biased region" description="Low complexity" evidence="1">
    <location>
        <begin position="242"/>
        <end position="253"/>
    </location>
</feature>
<evidence type="ECO:0000259" key="3">
    <source>
        <dbReference type="Pfam" id="PF04773"/>
    </source>
</evidence>
<organism evidence="4 5">
    <name type="scientific">Sulfurisoma sediminicola</name>
    <dbReference type="NCBI Taxonomy" id="1381557"/>
    <lineage>
        <taxon>Bacteria</taxon>
        <taxon>Pseudomonadati</taxon>
        <taxon>Pseudomonadota</taxon>
        <taxon>Betaproteobacteria</taxon>
        <taxon>Nitrosomonadales</taxon>
        <taxon>Sterolibacteriaceae</taxon>
        <taxon>Sulfurisoma</taxon>
    </lineage>
</organism>
<feature type="chain" id="PRO_5019833709" evidence="2">
    <location>
        <begin position="26"/>
        <end position="560"/>
    </location>
</feature>
<keyword evidence="5" id="KW-1185">Reference proteome</keyword>
<dbReference type="AlphaFoldDB" id="A0A497XKK3"/>
<name>A0A497XKK3_9PROT</name>
<reference evidence="4 5" key="1">
    <citation type="submission" date="2018-10" db="EMBL/GenBank/DDBJ databases">
        <title>Genomic Encyclopedia of Type Strains, Phase IV (KMG-IV): sequencing the most valuable type-strain genomes for metagenomic binning, comparative biology and taxonomic classification.</title>
        <authorList>
            <person name="Goeker M."/>
        </authorList>
    </citation>
    <scope>NUCLEOTIDE SEQUENCE [LARGE SCALE GENOMIC DNA]</scope>
    <source>
        <strain evidence="4 5">DSM 26916</strain>
    </source>
</reference>
<accession>A0A497XKK3</accession>
<evidence type="ECO:0000256" key="1">
    <source>
        <dbReference type="SAM" id="MobiDB-lite"/>
    </source>
</evidence>
<evidence type="ECO:0000256" key="2">
    <source>
        <dbReference type="SAM" id="SignalP"/>
    </source>
</evidence>
<comment type="caution">
    <text evidence="4">The sequence shown here is derived from an EMBL/GenBank/DDBJ whole genome shotgun (WGS) entry which is preliminary data.</text>
</comment>
<dbReference type="PANTHER" id="PTHR38731">
    <property type="entry name" value="LIPL45-RELATED LIPOPROTEIN-RELATED"/>
    <property type="match status" value="1"/>
</dbReference>
<feature type="compositionally biased region" description="Gly residues" evidence="1">
    <location>
        <begin position="231"/>
        <end position="241"/>
    </location>
</feature>
<dbReference type="Pfam" id="PF04773">
    <property type="entry name" value="FecR"/>
    <property type="match status" value="1"/>
</dbReference>
<dbReference type="InterPro" id="IPR006860">
    <property type="entry name" value="FecR"/>
</dbReference>
<sequence>MKLLNSTMTKVSLALLLAWGTAAQAEVAGRVLVSVGDNAALRAGKEIKLAAGSPIETGDTLRVGDASNLQVRFTDEAIMALRPNSTVRIDDYAFANKTESDKSIFSLLKGGLRTITGIIGRNSRNNYAVKAETATIGIRGTHFTLVHCNNDCRNPDGSTGQNGTFGGVTDGRISVSNDAGASEFGKNEFFFVAGKNFLPEGLISPPGFLRDRLAGQARNRGKDKAAAGPGSESGGTGGGTGTSTQPGVSGSSTVFTTNPTGTDFVPAEQQGVASSLTGGISFAFVGSYAGYWTNGAMTQDSAGTDGYQIVLNGSLSEFEPDGAMAAAAALGTSLKDLFLKPYTVSYTWNDSYYGTVNSTVTKGAAVEVGTDSAANLTWGRTLIEFSDVYSTWSETGKEWDHFVFGDAVTALPTSGNYLYNWVGGTSPTDQTLTVGTLTSGGSINVKFDAGHINMQTVTPIAWSMPNTGSAYLLTFSGSTTPSTSTYTSGTSSVTVTTYSELTPGATHTTCSNCEGSANSYVRPQFMGSNAQALGLGISTYASGMSSLSNQLMSSAQVYKR</sequence>
<dbReference type="EMBL" id="RCCI01000004">
    <property type="protein sequence ID" value="RLJ68414.1"/>
    <property type="molecule type" value="Genomic_DNA"/>
</dbReference>